<dbReference type="GO" id="GO:0005829">
    <property type="term" value="C:cytosol"/>
    <property type="evidence" value="ECO:0007669"/>
    <property type="project" value="TreeGrafter"/>
</dbReference>
<feature type="domain" description="CASTOR ACT" evidence="9">
    <location>
        <begin position="342"/>
        <end position="404"/>
    </location>
</feature>
<protein>
    <recommendedName>
        <fullName evidence="6">Aspartokinase</fullName>
        <ecNumber evidence="6">2.7.2.4</ecNumber>
    </recommendedName>
</protein>
<feature type="domain" description="Aspartokinase ACT" evidence="10">
    <location>
        <begin position="273"/>
        <end position="329"/>
    </location>
</feature>
<dbReference type="EC" id="2.7.2.4" evidence="6"/>
<dbReference type="InterPro" id="IPR036393">
    <property type="entry name" value="AceGlu_kinase-like_sf"/>
</dbReference>
<sequence>MRRIVAKFGGTSLENGHLIRKAAKSVKKEVEKGDTEIAVVVSAMGGTTDVLISETRESTEGELSQEDLDAIMAMGEKTSAKIFAASLHSLGVKSKAITPDDPEWPIITDDSAGNATPDLKKTRQLVNKKIIPLMEENIVPVICGFLGKDEEGIERTLGRGGSDITAFLMGNCLNATDVILVTDAEGIMSADPQRIKNPKILERITAEELVDLARYGAKIVQHSALRYKDPNINAKVIHFRHGNLSKEGTIIEGSTPEKENTNVELFPKPLAMITIVGEGMQKTPGILVENLKPLKKSEINIFGVSIGPRSFSIYVTEEKSQEALELIHEIVAGSPVMRSATSESGVAMLVAESEKFIDTPGIISKLSDPLAEEGINVIEIYSSQASISFFVNWKDRDKAFELLKKSIREVRWG</sequence>
<accession>A0A133UK32</accession>
<dbReference type="GO" id="GO:0005524">
    <property type="term" value="F:ATP binding"/>
    <property type="evidence" value="ECO:0007669"/>
    <property type="project" value="UniProtKB-KW"/>
</dbReference>
<dbReference type="InterPro" id="IPR045865">
    <property type="entry name" value="ACT-like_dom_sf"/>
</dbReference>
<dbReference type="UniPathway" id="UPA00051">
    <property type="reaction ID" value="UER00462"/>
</dbReference>
<gene>
    <name evidence="11" type="ORF">AKJ36_02720</name>
</gene>
<keyword evidence="3" id="KW-0547">Nucleotide-binding</keyword>
<dbReference type="SUPFAM" id="SSF53633">
    <property type="entry name" value="Carbamate kinase-like"/>
    <property type="match status" value="1"/>
</dbReference>
<dbReference type="UniPathway" id="UPA00034">
    <property type="reaction ID" value="UER00015"/>
</dbReference>
<keyword evidence="5" id="KW-0067">ATP-binding</keyword>
<keyword evidence="7" id="KW-0028">Amino-acid biosynthesis</keyword>
<evidence type="ECO:0000256" key="3">
    <source>
        <dbReference type="ARBA" id="ARBA00022741"/>
    </source>
</evidence>
<proteinExistence type="inferred from homology"/>
<dbReference type="GO" id="GO:0009088">
    <property type="term" value="P:threonine biosynthetic process"/>
    <property type="evidence" value="ECO:0007669"/>
    <property type="project" value="UniProtKB-UniPathway"/>
</dbReference>
<dbReference type="InterPro" id="IPR001341">
    <property type="entry name" value="Asp_kinase"/>
</dbReference>
<dbReference type="PANTHER" id="PTHR21499:SF70">
    <property type="entry name" value="ASPARTOKINASE"/>
    <property type="match status" value="1"/>
</dbReference>
<comment type="pathway">
    <text evidence="7">Amino-acid biosynthesis; L-threonine biosynthesis; L-threonine from L-aspartate: step 1/5.</text>
</comment>
<comment type="caution">
    <text evidence="11">The sequence shown here is derived from an EMBL/GenBank/DDBJ whole genome shotgun (WGS) entry which is preliminary data.</text>
</comment>
<dbReference type="InterPro" id="IPR001048">
    <property type="entry name" value="Asp/Glu/Uridylate_kinase"/>
</dbReference>
<keyword evidence="12" id="KW-1185">Reference proteome</keyword>
<dbReference type="InterPro" id="IPR054352">
    <property type="entry name" value="ACT_Aspartokinase"/>
</dbReference>
<evidence type="ECO:0000313" key="12">
    <source>
        <dbReference type="Proteomes" id="UP000070155"/>
    </source>
</evidence>
<dbReference type="InterPro" id="IPR027795">
    <property type="entry name" value="CASTOR_ACT_dom"/>
</dbReference>
<keyword evidence="2 6" id="KW-0808">Transferase</keyword>
<comment type="similarity">
    <text evidence="1 6">Belongs to the aspartokinase family.</text>
</comment>
<comment type="catalytic activity">
    <reaction evidence="6">
        <text>L-aspartate + ATP = 4-phospho-L-aspartate + ADP</text>
        <dbReference type="Rhea" id="RHEA:23776"/>
        <dbReference type="ChEBI" id="CHEBI:29991"/>
        <dbReference type="ChEBI" id="CHEBI:30616"/>
        <dbReference type="ChEBI" id="CHEBI:57535"/>
        <dbReference type="ChEBI" id="CHEBI:456216"/>
        <dbReference type="EC" id="2.7.2.4"/>
    </reaction>
</comment>
<dbReference type="PATRIC" id="fig|1698266.3.peg.580"/>
<name>A0A133UK32_9EURY</name>
<evidence type="ECO:0000256" key="7">
    <source>
        <dbReference type="RuleBase" id="RU004249"/>
    </source>
</evidence>
<dbReference type="CDD" id="cd04868">
    <property type="entry name" value="ACT_AK-like"/>
    <property type="match status" value="1"/>
</dbReference>
<feature type="domain" description="Aspartate/glutamate/uridylate kinase" evidence="8">
    <location>
        <begin position="3"/>
        <end position="234"/>
    </location>
</feature>
<dbReference type="Gene3D" id="3.40.1160.10">
    <property type="entry name" value="Acetylglutamate kinase-like"/>
    <property type="match status" value="1"/>
</dbReference>
<dbReference type="SUPFAM" id="SSF55021">
    <property type="entry name" value="ACT-like"/>
    <property type="match status" value="2"/>
</dbReference>
<evidence type="ECO:0000256" key="4">
    <source>
        <dbReference type="ARBA" id="ARBA00022777"/>
    </source>
</evidence>
<dbReference type="NCBIfam" id="TIGR00657">
    <property type="entry name" value="asp_kinases"/>
    <property type="match status" value="1"/>
</dbReference>
<dbReference type="GO" id="GO:0009089">
    <property type="term" value="P:lysine biosynthetic process via diaminopimelate"/>
    <property type="evidence" value="ECO:0007669"/>
    <property type="project" value="UniProtKB-UniPathway"/>
</dbReference>
<evidence type="ECO:0000313" key="11">
    <source>
        <dbReference type="EMBL" id="KXA94534.1"/>
    </source>
</evidence>
<dbReference type="Pfam" id="PF00696">
    <property type="entry name" value="AA_kinase"/>
    <property type="match status" value="1"/>
</dbReference>
<evidence type="ECO:0000259" key="8">
    <source>
        <dbReference type="Pfam" id="PF00696"/>
    </source>
</evidence>
<dbReference type="EMBL" id="LHXQ01000042">
    <property type="protein sequence ID" value="KXA94534.1"/>
    <property type="molecule type" value="Genomic_DNA"/>
</dbReference>
<evidence type="ECO:0000256" key="6">
    <source>
        <dbReference type="RuleBase" id="RU003448"/>
    </source>
</evidence>
<dbReference type="GO" id="GO:0004072">
    <property type="term" value="F:aspartate kinase activity"/>
    <property type="evidence" value="ECO:0007669"/>
    <property type="project" value="UniProtKB-EC"/>
</dbReference>
<comment type="pathway">
    <text evidence="7">Amino-acid biosynthesis; L-lysine biosynthesis via DAP pathway; (S)-tetrahydrodipicolinate from L-aspartate: step 1/4.</text>
</comment>
<dbReference type="PANTHER" id="PTHR21499">
    <property type="entry name" value="ASPARTATE KINASE"/>
    <property type="match status" value="1"/>
</dbReference>
<evidence type="ECO:0000259" key="10">
    <source>
        <dbReference type="Pfam" id="PF22468"/>
    </source>
</evidence>
<dbReference type="Proteomes" id="UP000070155">
    <property type="component" value="Unassembled WGS sequence"/>
</dbReference>
<reference evidence="11 12" key="1">
    <citation type="journal article" date="2016" name="Sci. Rep.">
        <title>Metabolic traits of an uncultured archaeal lineage -MSBL1- from brine pools of the Red Sea.</title>
        <authorList>
            <person name="Mwirichia R."/>
            <person name="Alam I."/>
            <person name="Rashid M."/>
            <person name="Vinu M."/>
            <person name="Ba-Alawi W."/>
            <person name="Anthony Kamau A."/>
            <person name="Kamanda Ngugi D."/>
            <person name="Goker M."/>
            <person name="Klenk H.P."/>
            <person name="Bajic V."/>
            <person name="Stingl U."/>
        </authorList>
    </citation>
    <scope>NUCLEOTIDE SEQUENCE [LARGE SCALE GENOMIC DNA]</scope>
    <source>
        <strain evidence="11">SCGC-AAA259I07</strain>
    </source>
</reference>
<dbReference type="CDD" id="cd04234">
    <property type="entry name" value="AAK_AK"/>
    <property type="match status" value="1"/>
</dbReference>
<dbReference type="Gene3D" id="3.30.70.260">
    <property type="match status" value="2"/>
</dbReference>
<dbReference type="InterPro" id="IPR018042">
    <property type="entry name" value="Aspartate_kinase_CS"/>
</dbReference>
<evidence type="ECO:0000259" key="9">
    <source>
        <dbReference type="Pfam" id="PF13840"/>
    </source>
</evidence>
<evidence type="ECO:0000256" key="1">
    <source>
        <dbReference type="ARBA" id="ARBA00010122"/>
    </source>
</evidence>
<dbReference type="UniPathway" id="UPA00050">
    <property type="reaction ID" value="UER00461"/>
</dbReference>
<dbReference type="NCBIfam" id="NF005159">
    <property type="entry name" value="PRK06635.2-3"/>
    <property type="match status" value="1"/>
</dbReference>
<evidence type="ECO:0000256" key="5">
    <source>
        <dbReference type="ARBA" id="ARBA00022840"/>
    </source>
</evidence>
<dbReference type="PROSITE" id="PS00324">
    <property type="entry name" value="ASPARTOKINASE"/>
    <property type="match status" value="1"/>
</dbReference>
<dbReference type="Pfam" id="PF22468">
    <property type="entry name" value="ACT_9"/>
    <property type="match status" value="1"/>
</dbReference>
<evidence type="ECO:0000256" key="2">
    <source>
        <dbReference type="ARBA" id="ARBA00022679"/>
    </source>
</evidence>
<keyword evidence="4 6" id="KW-0418">Kinase</keyword>
<dbReference type="Pfam" id="PF13840">
    <property type="entry name" value="ACT_7"/>
    <property type="match status" value="1"/>
</dbReference>
<dbReference type="GO" id="GO:0009090">
    <property type="term" value="P:homoserine biosynthetic process"/>
    <property type="evidence" value="ECO:0007669"/>
    <property type="project" value="TreeGrafter"/>
</dbReference>
<dbReference type="AlphaFoldDB" id="A0A133UK32"/>
<comment type="pathway">
    <text evidence="7">Amino-acid biosynthesis; L-methionine biosynthesis via de novo pathway; L-homoserine from L-aspartate: step 1/3.</text>
</comment>
<organism evidence="11 12">
    <name type="scientific">candidate division MSBL1 archaeon SCGC-AAA259I07</name>
    <dbReference type="NCBI Taxonomy" id="1698266"/>
    <lineage>
        <taxon>Archaea</taxon>
        <taxon>Methanobacteriati</taxon>
        <taxon>Methanobacteriota</taxon>
        <taxon>candidate division MSBL1</taxon>
    </lineage>
</organism>